<dbReference type="Proteomes" id="UP001144323">
    <property type="component" value="Unassembled WGS sequence"/>
</dbReference>
<dbReference type="RefSeq" id="WP_281803891.1">
    <property type="nucleotide sequence ID" value="NZ_BSEC01000001.1"/>
</dbReference>
<accession>A0A9W6GVZ4</accession>
<evidence type="ECO:0000313" key="2">
    <source>
        <dbReference type="EMBL" id="GLI93855.1"/>
    </source>
</evidence>
<evidence type="ECO:0000256" key="1">
    <source>
        <dbReference type="SAM" id="SignalP"/>
    </source>
</evidence>
<name>A0A9W6GVZ4_9HYPH</name>
<dbReference type="AlphaFoldDB" id="A0A9W6GVZ4"/>
<reference evidence="2" key="1">
    <citation type="journal article" date="2023" name="Int. J. Syst. Evol. Microbiol.">
        <title>Methylocystis iwaonis sp. nov., a type II methane-oxidizing bacterium from surface soil of a rice paddy field in Japan, and emended description of the genus Methylocystis (ex Whittenbury et al. 1970) Bowman et al. 1993.</title>
        <authorList>
            <person name="Kaise H."/>
            <person name="Sawadogo J.B."/>
            <person name="Alam M.S."/>
            <person name="Ueno C."/>
            <person name="Dianou D."/>
            <person name="Shinjo R."/>
            <person name="Asakawa S."/>
        </authorList>
    </citation>
    <scope>NUCLEOTIDE SEQUENCE</scope>
    <source>
        <strain evidence="2">LMG27198</strain>
    </source>
</reference>
<keyword evidence="3" id="KW-1185">Reference proteome</keyword>
<feature type="chain" id="PRO_5040748418" description="Alpha-amylase" evidence="1">
    <location>
        <begin position="33"/>
        <end position="372"/>
    </location>
</feature>
<protein>
    <recommendedName>
        <fullName evidence="4">Alpha-amylase</fullName>
    </recommendedName>
</protein>
<dbReference type="EMBL" id="BSEC01000001">
    <property type="protein sequence ID" value="GLI93855.1"/>
    <property type="molecule type" value="Genomic_DNA"/>
</dbReference>
<evidence type="ECO:0008006" key="4">
    <source>
        <dbReference type="Google" id="ProtNLM"/>
    </source>
</evidence>
<keyword evidence="1" id="KW-0732">Signal</keyword>
<feature type="signal peptide" evidence="1">
    <location>
        <begin position="1"/>
        <end position="32"/>
    </location>
</feature>
<organism evidence="2 3">
    <name type="scientific">Methylocystis echinoides</name>
    <dbReference type="NCBI Taxonomy" id="29468"/>
    <lineage>
        <taxon>Bacteria</taxon>
        <taxon>Pseudomonadati</taxon>
        <taxon>Pseudomonadota</taxon>
        <taxon>Alphaproteobacteria</taxon>
        <taxon>Hyphomicrobiales</taxon>
        <taxon>Methylocystaceae</taxon>
        <taxon>Methylocystis</taxon>
    </lineage>
</organism>
<gene>
    <name evidence="2" type="ORF">LMG27198_28470</name>
</gene>
<sequence length="372" mass="39758">MKKGQQPQSRAGSLAALTLTLALALVASNAEAADITAADKNKPAASPPPPAPMGLFGVDMPAAGKFALSLTAQFANFSGQRIGARGVSSDFVVATVPYLFNPTQTLRLVPQNVALAVQQLGVAYGVTKDFALVVNAQMLERNLDMLTYRGLGRSTERLGMSYTGTDGFGDLVAAGVYRIYQDEIHRFQLNLGMSFPSGSNEQTFTLLQPNGTYATNRAFYALQPGAGTYDLMPGAVYAGHLGQWSWGVSYRGRLPLGSNPEGYRWGDYHEANGWAGYTWIPGITTTLRIAGSTLGTIRGLDEEIRGRAPAANPSFYGGQRIELFGGATISGKFVGYENFSIAIEAGLPVYQNLNGPQIAKNWQAGLSLRLKI</sequence>
<evidence type="ECO:0000313" key="3">
    <source>
        <dbReference type="Proteomes" id="UP001144323"/>
    </source>
</evidence>
<proteinExistence type="predicted"/>
<comment type="caution">
    <text evidence="2">The sequence shown here is derived from an EMBL/GenBank/DDBJ whole genome shotgun (WGS) entry which is preliminary data.</text>
</comment>